<dbReference type="Pfam" id="PF23357">
    <property type="entry name" value="DUF7088"/>
    <property type="match status" value="1"/>
</dbReference>
<proteinExistence type="predicted"/>
<protein>
    <submittedName>
        <fullName evidence="4">ABC transporter related protein</fullName>
    </submittedName>
</protein>
<dbReference type="EMBL" id="BAOS01000014">
    <property type="protein sequence ID" value="GAX60805.1"/>
    <property type="molecule type" value="Genomic_DNA"/>
</dbReference>
<feature type="domain" description="DUF7088" evidence="3">
    <location>
        <begin position="63"/>
        <end position="145"/>
    </location>
</feature>
<dbReference type="OrthoDB" id="225878at2"/>
<dbReference type="InterPro" id="IPR019196">
    <property type="entry name" value="ABC_transp_unknown"/>
</dbReference>
<dbReference type="InterPro" id="IPR055396">
    <property type="entry name" value="DUF7088"/>
</dbReference>
<evidence type="ECO:0000259" key="2">
    <source>
        <dbReference type="Pfam" id="PF09822"/>
    </source>
</evidence>
<name>A0A286TY27_9BACT</name>
<keyword evidence="1" id="KW-0472">Membrane</keyword>
<feature type="transmembrane region" description="Helical" evidence="1">
    <location>
        <begin position="502"/>
        <end position="524"/>
    </location>
</feature>
<feature type="transmembrane region" description="Helical" evidence="1">
    <location>
        <begin position="27"/>
        <end position="49"/>
    </location>
</feature>
<keyword evidence="1" id="KW-1133">Transmembrane helix</keyword>
<evidence type="ECO:0000313" key="5">
    <source>
        <dbReference type="Proteomes" id="UP000218542"/>
    </source>
</evidence>
<dbReference type="Pfam" id="PF09822">
    <property type="entry name" value="ABC_transp_aux"/>
    <property type="match status" value="1"/>
</dbReference>
<evidence type="ECO:0000313" key="4">
    <source>
        <dbReference type="EMBL" id="GAX60805.1"/>
    </source>
</evidence>
<accession>A0A286TY27</accession>
<feature type="domain" description="ABC-type uncharacterised transport system" evidence="2">
    <location>
        <begin position="191"/>
        <end position="470"/>
    </location>
</feature>
<dbReference type="Proteomes" id="UP000218542">
    <property type="component" value="Unassembled WGS sequence"/>
</dbReference>
<evidence type="ECO:0000259" key="3">
    <source>
        <dbReference type="Pfam" id="PF23357"/>
    </source>
</evidence>
<comment type="caution">
    <text evidence="4">The sequence shown here is derived from an EMBL/GenBank/DDBJ whole genome shotgun (WGS) entry which is preliminary data.</text>
</comment>
<reference evidence="5" key="1">
    <citation type="journal article" date="2017" name="Environ. Microbiol. Rep.">
        <title>Genetic Diversity of Marine Anaerobic Ammonium-Oxidizing Bacteria as Revealed by Genomic and Proteomic Analyses of 'Candidatus Scalindua japonica'.</title>
        <authorList>
            <person name="Oshiki M."/>
            <person name="Mizuto K."/>
            <person name="Kimura Z."/>
            <person name="Kindaichi T."/>
            <person name="Satoh H."/>
            <person name="Okabe S."/>
        </authorList>
    </citation>
    <scope>NUCLEOTIDE SEQUENCE [LARGE SCALE GENOMIC DNA]</scope>
    <source>
        <strain evidence="5">husup-a2</strain>
    </source>
</reference>
<gene>
    <name evidence="4" type="ORF">SCALIN_C14_0071</name>
</gene>
<dbReference type="AlphaFoldDB" id="A0A286TY27"/>
<dbReference type="RefSeq" id="WP_096894202.1">
    <property type="nucleotide sequence ID" value="NZ_BAOS01000014.1"/>
</dbReference>
<keyword evidence="1" id="KW-0812">Transmembrane</keyword>
<keyword evidence="5" id="KW-1185">Reference proteome</keyword>
<evidence type="ECO:0000256" key="1">
    <source>
        <dbReference type="SAM" id="Phobius"/>
    </source>
</evidence>
<sequence length="528" mass="59075">MEVEKSLNNKEVATSEGSKNIKKQKTLIGANVIFMILIAIAIFVFVSYINDRHYYRCDFTASGKYSLTAKTKKILKNLDQPVFITSLLVKKQDYRFYGQVIDILEEYKYLSDKITVTLLNPLTDRTKITELAEKMKMDLEQLQINSVIFTCGDKSKHVQQSEVIEREFPFKFKGEEIFTSAVLNVTRDKQTNVYFTKGHGERDYGDFERAGLGNLASAIKRANYNVLPLDLLKQKRVPENCDILFIAGPTKSFSTQETNYIRDYLGTSARLMNDKGELKNGKLIVMLEPAVGVNKSSGLNALLGEYGVVVRDDAVVYNKVNMPLFGMQTVVEVYISDEKYLDHEITNDIKKLTTVFYGSSVLNIAPMSDTMAFAAKGIIQAPDQSWGETEIVGKKRPKYDEDSDISSPIILAVASELREAKADPTAPPHATQAFVDIGKKGPRVVVFGDTDFAANAFSDNPGNQDLVLNAISWLARREKELGISAKAPDVRRAIVKPGQLSAIFWLSIAGLPSIGIIIGGFVWWRRRR</sequence>
<organism evidence="4 5">
    <name type="scientific">Candidatus Scalindua japonica</name>
    <dbReference type="NCBI Taxonomy" id="1284222"/>
    <lineage>
        <taxon>Bacteria</taxon>
        <taxon>Pseudomonadati</taxon>
        <taxon>Planctomycetota</taxon>
        <taxon>Candidatus Brocadiia</taxon>
        <taxon>Candidatus Brocadiales</taxon>
        <taxon>Candidatus Scalinduaceae</taxon>
        <taxon>Candidatus Scalindua</taxon>
    </lineage>
</organism>